<dbReference type="OrthoDB" id="9810135at2"/>
<reference evidence="2" key="1">
    <citation type="submission" date="2011-12" db="EMBL/GenBank/DDBJ databases">
        <title>Complete sequence of Clostridium clariflavum DSM 19732.</title>
        <authorList>
            <consortium name="US DOE Joint Genome Institute"/>
            <person name="Lucas S."/>
            <person name="Han J."/>
            <person name="Lapidus A."/>
            <person name="Cheng J.-F."/>
            <person name="Goodwin L."/>
            <person name="Pitluck S."/>
            <person name="Peters L."/>
            <person name="Teshima H."/>
            <person name="Detter J.C."/>
            <person name="Han C."/>
            <person name="Tapia R."/>
            <person name="Land M."/>
            <person name="Hauser L."/>
            <person name="Kyrpides N."/>
            <person name="Ivanova N."/>
            <person name="Pagani I."/>
            <person name="Kitzmiller T."/>
            <person name="Lynd L."/>
            <person name="Izquierdo J."/>
            <person name="Woyke T."/>
        </authorList>
    </citation>
    <scope>NUCLEOTIDE SEQUENCE [LARGE SCALE GENOMIC DNA]</scope>
    <source>
        <strain evidence="2">DSM 19732 / NBRC 101661 / EBR45</strain>
    </source>
</reference>
<dbReference type="Gene3D" id="1.10.150.20">
    <property type="entry name" value="5' to 3' exonuclease, C-terminal subdomain"/>
    <property type="match status" value="1"/>
</dbReference>
<dbReference type="RefSeq" id="WP_014256171.1">
    <property type="nucleotide sequence ID" value="NC_016627.1"/>
</dbReference>
<dbReference type="KEGG" id="ccl:Clocl_3101"/>
<gene>
    <name evidence="1" type="ordered locus">Clocl_3101</name>
</gene>
<evidence type="ECO:0008006" key="3">
    <source>
        <dbReference type="Google" id="ProtNLM"/>
    </source>
</evidence>
<name>G8LV51_ACECE</name>
<evidence type="ECO:0000313" key="1">
    <source>
        <dbReference type="EMBL" id="AEV69628.1"/>
    </source>
</evidence>
<dbReference type="EMBL" id="CP003065">
    <property type="protein sequence ID" value="AEV69628.1"/>
    <property type="molecule type" value="Genomic_DNA"/>
</dbReference>
<dbReference type="AlphaFoldDB" id="G8LV51"/>
<dbReference type="InterPro" id="IPR016195">
    <property type="entry name" value="Pol/histidinol_Pase-like"/>
</dbReference>
<dbReference type="CDD" id="cd19067">
    <property type="entry name" value="PfuEndoQ-like"/>
    <property type="match status" value="1"/>
</dbReference>
<dbReference type="HOGENOM" id="CLU_060249_0_0_9"/>
<dbReference type="STRING" id="720554.Clocl_3101"/>
<protein>
    <recommendedName>
        <fullName evidence="3">TIGR00375 family protein</fullName>
    </recommendedName>
</protein>
<dbReference type="PANTHER" id="PTHR40084:SF1">
    <property type="entry name" value="PHOSPHOTRANSFERASE"/>
    <property type="match status" value="1"/>
</dbReference>
<dbReference type="SUPFAM" id="SSF89550">
    <property type="entry name" value="PHP domain-like"/>
    <property type="match status" value="1"/>
</dbReference>
<keyword evidence="2" id="KW-1185">Reference proteome</keyword>
<proteinExistence type="predicted"/>
<dbReference type="Pfam" id="PF13263">
    <property type="entry name" value="PHP_C"/>
    <property type="match status" value="1"/>
</dbReference>
<organism evidence="1 2">
    <name type="scientific">Acetivibrio clariflavus (strain DSM 19732 / NBRC 101661 / EBR45)</name>
    <name type="common">Clostridium clariflavum</name>
    <dbReference type="NCBI Taxonomy" id="720554"/>
    <lineage>
        <taxon>Bacteria</taxon>
        <taxon>Bacillati</taxon>
        <taxon>Bacillota</taxon>
        <taxon>Clostridia</taxon>
        <taxon>Eubacteriales</taxon>
        <taxon>Oscillospiraceae</taxon>
        <taxon>Acetivibrio</taxon>
    </lineage>
</organism>
<evidence type="ECO:0000313" key="2">
    <source>
        <dbReference type="Proteomes" id="UP000005435"/>
    </source>
</evidence>
<dbReference type="SUPFAM" id="SSF47781">
    <property type="entry name" value="RuvA domain 2-like"/>
    <property type="match status" value="1"/>
</dbReference>
<dbReference type="InterPro" id="IPR010994">
    <property type="entry name" value="RuvA_2-like"/>
</dbReference>
<dbReference type="eggNOG" id="COG1379">
    <property type="taxonomic scope" value="Bacteria"/>
</dbReference>
<sequence>MRQYFVDLHVHIGRSSSGNEVKRATSGNLTFENIAYDAFYRKGINVIGVVDAISPYVLEDIEELVDRGELREIKKGGMEYREGLTILLGAEIETHEDKGGSAHSLCFFPTLKEIKNFSGEMSKHVKNMQLCSSISRLSAQELFDIVDSHGGILIPAHVFTPHKSFYGNCCDSLLEVFSHDSFEKIPAVELGLSADSMMASQLSELDGKGFISNSDAHSLIKMGREYNIFRMEDTSYEEVLKALKGADGRKIQANYGLDPKLGKYHRTYCLVCDRVVEGQPPILKCPVSDRHRVVVGVRDRLEVIKDREEAKMEGRPPYNYQIPLDFLPGVGPKTIDKLIKHFGSEMKILHETTFDELTKVVKEDVAENIIMARKGMLYIKEGGGGVYGKIEK</sequence>
<reference evidence="1 2" key="2">
    <citation type="journal article" date="2012" name="Stand. Genomic Sci.">
        <title>Complete Genome Sequence of Clostridium clariflavum DSM 19732.</title>
        <authorList>
            <person name="Izquierdo J.A."/>
            <person name="Goodwin L."/>
            <person name="Davenport K.W."/>
            <person name="Teshima H."/>
            <person name="Bruce D."/>
            <person name="Detter C."/>
            <person name="Tapia R."/>
            <person name="Han S."/>
            <person name="Land M."/>
            <person name="Hauser L."/>
            <person name="Jeffries C.D."/>
            <person name="Han J."/>
            <person name="Pitluck S."/>
            <person name="Nolan M."/>
            <person name="Chen A."/>
            <person name="Huntemann M."/>
            <person name="Mavromatis K."/>
            <person name="Mikhailova N."/>
            <person name="Liolios K."/>
            <person name="Woyke T."/>
            <person name="Lynd L.R."/>
        </authorList>
    </citation>
    <scope>NUCLEOTIDE SEQUENCE [LARGE SCALE GENOMIC DNA]</scope>
    <source>
        <strain evidence="2">DSM 19732 / NBRC 101661 / EBR45</strain>
    </source>
</reference>
<dbReference type="Proteomes" id="UP000005435">
    <property type="component" value="Chromosome"/>
</dbReference>
<dbReference type="PANTHER" id="PTHR40084">
    <property type="entry name" value="PHOSPHOHYDROLASE, PHP FAMILY"/>
    <property type="match status" value="1"/>
</dbReference>
<accession>G8LV51</accession>
<dbReference type="Gene3D" id="3.20.20.140">
    <property type="entry name" value="Metal-dependent hydrolases"/>
    <property type="match status" value="1"/>
</dbReference>